<evidence type="ECO:0000313" key="2">
    <source>
        <dbReference type="Proteomes" id="UP001155241"/>
    </source>
</evidence>
<name>A0A9X2JJ55_9BACT</name>
<evidence type="ECO:0000313" key="1">
    <source>
        <dbReference type="EMBL" id="MCO6044639.1"/>
    </source>
</evidence>
<keyword evidence="2" id="KW-1185">Reference proteome</keyword>
<sequence length="123" mass="13858">MNNIQAKFYLPKLSDSELANLLDDCRHFDANCPTFSRWLTRELRSRQAARGMGIEDEPLQVPFYDWSNAELAETLVSLDALSKTADRYRSGELFDELQTVLVAIVASRLNRTSNPVGSVNYAG</sequence>
<proteinExistence type="predicted"/>
<accession>A0A9X2JJ55</accession>
<gene>
    <name evidence="1" type="ORF">NG895_12045</name>
</gene>
<dbReference type="AlphaFoldDB" id="A0A9X2JJ55"/>
<reference evidence="1" key="1">
    <citation type="submission" date="2022-06" db="EMBL/GenBank/DDBJ databases">
        <title>Aeoliella straminimaris, a novel planctomycete from sediments.</title>
        <authorList>
            <person name="Vitorino I.R."/>
            <person name="Lage O.M."/>
        </authorList>
    </citation>
    <scope>NUCLEOTIDE SEQUENCE</scope>
    <source>
        <strain evidence="1">ICT_H6.2</strain>
    </source>
</reference>
<dbReference type="RefSeq" id="WP_252852749.1">
    <property type="nucleotide sequence ID" value="NZ_JAMXLR010000036.1"/>
</dbReference>
<protein>
    <submittedName>
        <fullName evidence="1">Uncharacterized protein</fullName>
    </submittedName>
</protein>
<comment type="caution">
    <text evidence="1">The sequence shown here is derived from an EMBL/GenBank/DDBJ whole genome shotgun (WGS) entry which is preliminary data.</text>
</comment>
<dbReference type="EMBL" id="JAMXLR010000036">
    <property type="protein sequence ID" value="MCO6044639.1"/>
    <property type="molecule type" value="Genomic_DNA"/>
</dbReference>
<dbReference type="Proteomes" id="UP001155241">
    <property type="component" value="Unassembled WGS sequence"/>
</dbReference>
<organism evidence="1 2">
    <name type="scientific">Aeoliella straminimaris</name>
    <dbReference type="NCBI Taxonomy" id="2954799"/>
    <lineage>
        <taxon>Bacteria</taxon>
        <taxon>Pseudomonadati</taxon>
        <taxon>Planctomycetota</taxon>
        <taxon>Planctomycetia</taxon>
        <taxon>Pirellulales</taxon>
        <taxon>Lacipirellulaceae</taxon>
        <taxon>Aeoliella</taxon>
    </lineage>
</organism>